<dbReference type="EMBL" id="UAQE01000001">
    <property type="protein sequence ID" value="SPU00883.1"/>
    <property type="molecule type" value="Genomic_DNA"/>
</dbReference>
<evidence type="ECO:0000313" key="2">
    <source>
        <dbReference type="Proteomes" id="UP000251431"/>
    </source>
</evidence>
<organism evidence="1 2">
    <name type="scientific">Lysinibacillus capsici</name>
    <dbReference type="NCBI Taxonomy" id="2115968"/>
    <lineage>
        <taxon>Bacteria</taxon>
        <taxon>Bacillati</taxon>
        <taxon>Bacillota</taxon>
        <taxon>Bacilli</taxon>
        <taxon>Bacillales</taxon>
        <taxon>Bacillaceae</taxon>
        <taxon>Lysinibacillus</taxon>
    </lineage>
</organism>
<protein>
    <submittedName>
        <fullName evidence="1">Uncharacterized protein</fullName>
    </submittedName>
</protein>
<evidence type="ECO:0000313" key="1">
    <source>
        <dbReference type="EMBL" id="SPU00883.1"/>
    </source>
</evidence>
<sequence length="156" mass="18619">MKKFRGKRRYFRNLWRQITTELSIVDFDEEGWFNLWHTHLDFYGCGNDGLKIRREHIKAHIALYNRLSERLSTFGKSYQIWMEFVEEDAGLDSVNIHTPNPAEDNFPLTIANVDWNCPVPKFLKDLINLNEWNVGHYKQVSTNSYFIQSNYNEINL</sequence>
<proteinExistence type="predicted"/>
<dbReference type="AlphaFoldDB" id="A0A2X0XTC8"/>
<dbReference type="RefSeq" id="WP_112117956.1">
    <property type="nucleotide sequence ID" value="NZ_UAQE01000001.1"/>
</dbReference>
<name>A0A2X0XTC8_9BACI</name>
<accession>A0A2X0XTC8</accession>
<gene>
    <name evidence="1" type="ORF">NCTC7582_03682</name>
</gene>
<dbReference type="Proteomes" id="UP000251431">
    <property type="component" value="Unassembled WGS sequence"/>
</dbReference>
<reference evidence="1 2" key="1">
    <citation type="submission" date="2018-06" db="EMBL/GenBank/DDBJ databases">
        <authorList>
            <consortium name="Pathogen Informatics"/>
            <person name="Doyle S."/>
        </authorList>
    </citation>
    <scope>NUCLEOTIDE SEQUENCE [LARGE SCALE GENOMIC DNA]</scope>
    <source>
        <strain evidence="1 2">NCTC7582</strain>
    </source>
</reference>